<keyword evidence="2 4" id="KW-0413">Isomerase</keyword>
<comment type="similarity">
    <text evidence="1">Belongs to the PhzF family.</text>
</comment>
<dbReference type="Pfam" id="PF02567">
    <property type="entry name" value="PhzC-PhzF"/>
    <property type="match status" value="1"/>
</dbReference>
<reference evidence="4" key="1">
    <citation type="submission" date="2020-10" db="EMBL/GenBank/DDBJ databases">
        <title>Genome Sequence of ESBL Producing Zambian Clinical Strains.</title>
        <authorList>
            <person name="Shawa M."/>
            <person name="Furuta Y."/>
            <person name="Simbotwe M."/>
            <person name="Mulenga E."/>
            <person name="Mubanga M."/>
            <person name="Mulenga G."/>
            <person name="Kaile C."/>
            <person name="Zorigt T."/>
            <person name="Hang'ombe B."/>
            <person name="Higashi H."/>
        </authorList>
    </citation>
    <scope>NUCLEOTIDE SEQUENCE</scope>
    <source>
        <strain evidence="4">Zam_UTH_09</strain>
    </source>
</reference>
<dbReference type="NCBIfam" id="TIGR00654">
    <property type="entry name" value="PhzF_family"/>
    <property type="match status" value="1"/>
</dbReference>
<evidence type="ECO:0000313" key="5">
    <source>
        <dbReference type="Proteomes" id="UP000655094"/>
    </source>
</evidence>
<accession>A0A919HMV3</accession>
<feature type="active site" evidence="3">
    <location>
        <position position="47"/>
    </location>
</feature>
<dbReference type="GO" id="GO:0005737">
    <property type="term" value="C:cytoplasm"/>
    <property type="evidence" value="ECO:0007669"/>
    <property type="project" value="TreeGrafter"/>
</dbReference>
<proteinExistence type="inferred from homology"/>
<dbReference type="PANTHER" id="PTHR13774:SF17">
    <property type="entry name" value="PHENAZINE BIOSYNTHESIS-LIKE DOMAIN-CONTAINING PROTEIN"/>
    <property type="match status" value="1"/>
</dbReference>
<dbReference type="InterPro" id="IPR003719">
    <property type="entry name" value="Phenazine_PhzF-like"/>
</dbReference>
<protein>
    <submittedName>
        <fullName evidence="4">Isomerase</fullName>
    </submittedName>
</protein>
<dbReference type="PIRSF" id="PIRSF016184">
    <property type="entry name" value="PhzC_PhzF"/>
    <property type="match status" value="1"/>
</dbReference>
<evidence type="ECO:0000256" key="3">
    <source>
        <dbReference type="PIRSR" id="PIRSR016184-1"/>
    </source>
</evidence>
<dbReference type="SUPFAM" id="SSF54506">
    <property type="entry name" value="Diaminopimelate epimerase-like"/>
    <property type="match status" value="1"/>
</dbReference>
<dbReference type="GO" id="GO:0016853">
    <property type="term" value="F:isomerase activity"/>
    <property type="evidence" value="ECO:0007669"/>
    <property type="project" value="UniProtKB-KW"/>
</dbReference>
<evidence type="ECO:0000256" key="1">
    <source>
        <dbReference type="ARBA" id="ARBA00008270"/>
    </source>
</evidence>
<comment type="caution">
    <text evidence="4">The sequence shown here is derived from an EMBL/GenBank/DDBJ whole genome shotgun (WGS) entry which is preliminary data.</text>
</comment>
<dbReference type="AlphaFoldDB" id="A0A919HMV3"/>
<gene>
    <name evidence="4" type="ORF">KPZU09_14920</name>
</gene>
<evidence type="ECO:0000313" key="4">
    <source>
        <dbReference type="EMBL" id="GHK51756.1"/>
    </source>
</evidence>
<sequence>MQEIQFYLVDAFSDKNFGGNAAAVCPLSEWLADDVLLKMAQQHNQSETAFFVRTDEGYELRWFTTLAEINLCGHATLAAAHVIFEYLDHPSATILFSTRFVGELRVTRNGDWLTLDFPAWSTSPVENPPADLLAGLGLESAVEVREGRDYLVVLADRQQVEAVRPDMARLRTLGKMICVSAPDEEYDFVSRFFCPGEGVPEDPVTGSAHSMLIPGGAKAGENHHDGAPVSARGGDLRCQWQGDRVLISGQATTYMRGTVYLRG</sequence>
<dbReference type="Proteomes" id="UP000655094">
    <property type="component" value="Unassembled WGS sequence"/>
</dbReference>
<dbReference type="PANTHER" id="PTHR13774">
    <property type="entry name" value="PHENAZINE BIOSYNTHESIS PROTEIN"/>
    <property type="match status" value="1"/>
</dbReference>
<evidence type="ECO:0000256" key="2">
    <source>
        <dbReference type="ARBA" id="ARBA00023235"/>
    </source>
</evidence>
<dbReference type="EMBL" id="BNFF01000001">
    <property type="protein sequence ID" value="GHK51756.1"/>
    <property type="molecule type" value="Genomic_DNA"/>
</dbReference>
<dbReference type="Gene3D" id="3.10.310.10">
    <property type="entry name" value="Diaminopimelate Epimerase, Chain A, domain 1"/>
    <property type="match status" value="2"/>
</dbReference>
<name>A0A919HMV3_KLEPN</name>
<organism evidence="4 5">
    <name type="scientific">Klebsiella pneumoniae</name>
    <dbReference type="NCBI Taxonomy" id="573"/>
    <lineage>
        <taxon>Bacteria</taxon>
        <taxon>Pseudomonadati</taxon>
        <taxon>Pseudomonadota</taxon>
        <taxon>Gammaproteobacteria</taxon>
        <taxon>Enterobacterales</taxon>
        <taxon>Enterobacteriaceae</taxon>
        <taxon>Klebsiella/Raoultella group</taxon>
        <taxon>Klebsiella</taxon>
        <taxon>Klebsiella pneumoniae complex</taxon>
    </lineage>
</organism>